<feature type="compositionally biased region" description="Low complexity" evidence="1">
    <location>
        <begin position="91"/>
        <end position="109"/>
    </location>
</feature>
<evidence type="ECO:0000313" key="5">
    <source>
        <dbReference type="Proteomes" id="UP000235786"/>
    </source>
</evidence>
<reference evidence="4 5" key="1">
    <citation type="submission" date="2016-04" db="EMBL/GenBank/DDBJ databases">
        <title>A degradative enzymes factory behind the ericoid mycorrhizal symbiosis.</title>
        <authorList>
            <consortium name="DOE Joint Genome Institute"/>
            <person name="Martino E."/>
            <person name="Morin E."/>
            <person name="Grelet G."/>
            <person name="Kuo A."/>
            <person name="Kohler A."/>
            <person name="Daghino S."/>
            <person name="Barry K."/>
            <person name="Choi C."/>
            <person name="Cichocki N."/>
            <person name="Clum A."/>
            <person name="Copeland A."/>
            <person name="Hainaut M."/>
            <person name="Haridas S."/>
            <person name="Labutti K."/>
            <person name="Lindquist E."/>
            <person name="Lipzen A."/>
            <person name="Khouja H.-R."/>
            <person name="Murat C."/>
            <person name="Ohm R."/>
            <person name="Olson A."/>
            <person name="Spatafora J."/>
            <person name="Veneault-Fourrey C."/>
            <person name="Henrissat B."/>
            <person name="Grigoriev I."/>
            <person name="Martin F."/>
            <person name="Perotto S."/>
        </authorList>
    </citation>
    <scope>NUCLEOTIDE SEQUENCE [LARGE SCALE GENOMIC DNA]</scope>
    <source>
        <strain evidence="4 5">F</strain>
    </source>
</reference>
<name>A0A2J6RJZ3_HYAVF</name>
<accession>A0A2J6RJZ3</accession>
<dbReference type="STRING" id="1149755.A0A2J6RJZ3"/>
<dbReference type="InterPro" id="IPR040554">
    <property type="entry name" value="KPWE_PEX14_dom"/>
</dbReference>
<sequence length="205" mass="22744">MSTETTPTTENVEIYRQLEEYPWDTDKEFQIGLSAILGPNPSQSQLYDLTLRAQCYYLARKKSVPIDFEGYKTYLSSKSSSTPNQPPTIKSPSTQPEPTSQPTTSPSQPAEMSLGNTAQEPEAPPKTAPYPPTFAQIVAMITSGEPIPGIMEIPDTISTEVSVPKLPKRRKPWEKDLPEDVIQGRSGGTFGDHRDEYIKQELPEA</sequence>
<dbReference type="InterPro" id="IPR058841">
    <property type="entry name" value="HTH_76"/>
</dbReference>
<evidence type="ECO:0000313" key="4">
    <source>
        <dbReference type="EMBL" id="PMD38844.1"/>
    </source>
</evidence>
<feature type="region of interest" description="Disordered" evidence="1">
    <location>
        <begin position="167"/>
        <end position="194"/>
    </location>
</feature>
<evidence type="ECO:0000259" key="2">
    <source>
        <dbReference type="Pfam" id="PF17733"/>
    </source>
</evidence>
<evidence type="ECO:0000259" key="3">
    <source>
        <dbReference type="Pfam" id="PF25871"/>
    </source>
</evidence>
<dbReference type="PANTHER" id="PTHR36855">
    <property type="entry name" value="CHROMOSOME 10, WHOLE GENOME SHOTGUN SEQUENCE"/>
    <property type="match status" value="1"/>
</dbReference>
<evidence type="ECO:0000256" key="1">
    <source>
        <dbReference type="SAM" id="MobiDB-lite"/>
    </source>
</evidence>
<dbReference type="PANTHER" id="PTHR36855:SF1">
    <property type="entry name" value="PEROXISOME MEMBRANE ANCHOR PROTEIN PEX14P N-TERMINAL DOMAIN-CONTAINING PROTEIN"/>
    <property type="match status" value="1"/>
</dbReference>
<feature type="compositionally biased region" description="Pro residues" evidence="1">
    <location>
        <begin position="122"/>
        <end position="131"/>
    </location>
</feature>
<dbReference type="Proteomes" id="UP000235786">
    <property type="component" value="Unassembled WGS sequence"/>
</dbReference>
<dbReference type="OrthoDB" id="9936937at2759"/>
<feature type="region of interest" description="Disordered" evidence="1">
    <location>
        <begin position="76"/>
        <end position="131"/>
    </location>
</feature>
<proteinExistence type="predicted"/>
<protein>
    <submittedName>
        <fullName evidence="4">Uncharacterized protein</fullName>
    </submittedName>
</protein>
<feature type="domain" description="Peroxisomal membrane protein PEX14-like KPWE" evidence="2">
    <location>
        <begin position="129"/>
        <end position="175"/>
    </location>
</feature>
<keyword evidence="5" id="KW-1185">Reference proteome</keyword>
<feature type="domain" description="PEX14-like helix-turn-helix" evidence="3">
    <location>
        <begin position="13"/>
        <end position="78"/>
    </location>
</feature>
<gene>
    <name evidence="4" type="ORF">L207DRAFT_634842</name>
</gene>
<dbReference type="Pfam" id="PF17733">
    <property type="entry name" value="KPWE_dom"/>
    <property type="match status" value="1"/>
</dbReference>
<organism evidence="4 5">
    <name type="scientific">Hyaloscypha variabilis (strain UAMH 11265 / GT02V1 / F)</name>
    <name type="common">Meliniomyces variabilis</name>
    <dbReference type="NCBI Taxonomy" id="1149755"/>
    <lineage>
        <taxon>Eukaryota</taxon>
        <taxon>Fungi</taxon>
        <taxon>Dikarya</taxon>
        <taxon>Ascomycota</taxon>
        <taxon>Pezizomycotina</taxon>
        <taxon>Leotiomycetes</taxon>
        <taxon>Helotiales</taxon>
        <taxon>Hyaloscyphaceae</taxon>
        <taxon>Hyaloscypha</taxon>
        <taxon>Hyaloscypha variabilis</taxon>
    </lineage>
</organism>
<dbReference type="AlphaFoldDB" id="A0A2J6RJZ3"/>
<dbReference type="EMBL" id="KZ613947">
    <property type="protein sequence ID" value="PMD38844.1"/>
    <property type="molecule type" value="Genomic_DNA"/>
</dbReference>
<dbReference type="Pfam" id="PF25871">
    <property type="entry name" value="HTH_76"/>
    <property type="match status" value="1"/>
</dbReference>